<proteinExistence type="predicted"/>
<feature type="compositionally biased region" description="Basic and acidic residues" evidence="1">
    <location>
        <begin position="810"/>
        <end position="832"/>
    </location>
</feature>
<reference evidence="3 4" key="1">
    <citation type="journal article" date="2019" name="Commun. Biol.">
        <title>The bagworm genome reveals a unique fibroin gene that provides high tensile strength.</title>
        <authorList>
            <person name="Kono N."/>
            <person name="Nakamura H."/>
            <person name="Ohtoshi R."/>
            <person name="Tomita M."/>
            <person name="Numata K."/>
            <person name="Arakawa K."/>
        </authorList>
    </citation>
    <scope>NUCLEOTIDE SEQUENCE [LARGE SCALE GENOMIC DNA]</scope>
</reference>
<feature type="compositionally biased region" description="Basic and acidic residues" evidence="1">
    <location>
        <begin position="731"/>
        <end position="743"/>
    </location>
</feature>
<keyword evidence="2" id="KW-1133">Transmembrane helix</keyword>
<dbReference type="EMBL" id="BGZK01000810">
    <property type="protein sequence ID" value="GBP61304.1"/>
    <property type="molecule type" value="Genomic_DNA"/>
</dbReference>
<name>A0A4C1XFR9_EUMVA</name>
<feature type="compositionally biased region" description="Low complexity" evidence="1">
    <location>
        <begin position="335"/>
        <end position="344"/>
    </location>
</feature>
<sequence>MVALVEAIERSNNDYFRSFLPAVNSPSVAHRETGGAATGVYRPYGEEYSTPPQRARQERPAHPEAETERPKKDKKWSIGKLFRRKKKDDDSVSSSESDEGVSTHFSSKRKTKKKKKNATPTVDNFDHIVMRDGRRAQSLVKHNDRDLNDEGVLSDPSAGFINYRAKIAHPISKESLNSRVEVPNKPGKAFTETVTRKTRKGRRKARVEALRNSIIGESSSDEDSLKSSNSSSMVRFRSDDSLMRSRDSSLNKRSRSARTERHSKRLSRDDENQLNKEAELLQQGYTKAEVEMLTRTPTSQSSGYGTCKRENQSKIKAEQPLHANDPSKRPMKSESISSFPSTQSYPSSINFNAKINNENINYSIKYPLAKKEPVYVNSKERNIKDPSDNIEKIMCVKFPLGNVTNVKKEERSPPVPPPRDMHRKIATPISMYYENNPMITDRMAHNRNGTSFGVQNNDFERVMRRSQDRSLNPVMNGLRRPISNSEDHIAMQNNECVYNFNSYRNEQPKRPASVSAEPNHYALYVNTPPWRNKIEQSRIIRPEPVAPNQDYLYFADESPRSRRPISIKSNQNGYDGQYLSDSQASLSVSENMYRRPRNASEFWKKLEDAEKQKKHQNIFSRNQGVMPNNVSAMQKSKIYADPNDIRARQIERVQKSQTPIPQPNIETKCKLTLHTEPRDSSEGVKMWKATTEYKRSVTVEPPKTVMSPNSKTHVRHKSDTFITSSYQVPSDDEKSSERRKSTNLDDALNELEAIYNSLGLGDEDLLDRAERRESMTPNLSHDLNDWNGNDEIELRSQPSTPLRRIHRRSTLPDKLQDDMAFRRMNSKEKPINRDSQMQISYMLASPVYIPYASDDDKHSDRNEPDIIHDDVVYRNIKQTNNRLKTLDPQPPFGIPVGPVSPAPQSDYLHATPENRGRSRFIPRRSPDLVCDDLAYRSLRKDNTRNSSLFNGEEFSGHNNNQSYGELVLAKDLTTNKKKRAVRSLSANIFTMIQKEIDDALSMSKKATLQKTHSNHDVNRRLRESNEINDNDQDHYPRNKVKQRHNTVSLFVNNTHPPHHFAKDDSFIYSDDKYLPKPSSCDKSKSSSPLHKSPQSSKRSSKDEFQQVLTMLAQEAMDTSNKLGVALAELDKNRNNNERKSDIQSKISDSRLNFLNTLTQRPSIQTNLPEVRGIKLNSKITNNTSFDKTSVKNFEDNLKAKKTEDSLLTISSQLHKVEDKLKHSHEKEIKLDDESANLSKYILKAEEQIKVGENVTASPETKLFPNVLLVSAQNDVQTVQNSNRPQENEEFISKTNDLLIDLNSDCKIKELNEIRAFKELKDGISDLIAGISQANDKLFISDKREVPTNIEKPQVGGITEVNEKLCNAEVNEKLFNATQDIKKDEHVNRTSVNLSIYEDDLEIKKEYTDSTEYNSSEELATIFKLDQSRKSNSPNKNDCNTKIVDSQRNDLSSPKLVKSMNQQLRRFSIDNTDDVYPSQSNSMASNVVPWRLKRQNNSSNSQRDEPGVNEGPKRPWHRSPGTLMLACTYTLVCSQNVAQLDWLTLLGLILAIVTIIAMLLI</sequence>
<feature type="compositionally biased region" description="Basic residues" evidence="1">
    <location>
        <begin position="106"/>
        <end position="117"/>
    </location>
</feature>
<feature type="region of interest" description="Disordered" evidence="1">
    <location>
        <begin position="1470"/>
        <end position="1515"/>
    </location>
</feature>
<feature type="compositionally biased region" description="Basic residues" evidence="1">
    <location>
        <begin position="252"/>
        <end position="265"/>
    </location>
</feature>
<feature type="compositionally biased region" description="Low complexity" evidence="1">
    <location>
        <begin position="1085"/>
        <end position="1097"/>
    </location>
</feature>
<evidence type="ECO:0000313" key="4">
    <source>
        <dbReference type="Proteomes" id="UP000299102"/>
    </source>
</evidence>
<keyword evidence="4" id="KW-1185">Reference proteome</keyword>
<evidence type="ECO:0000256" key="1">
    <source>
        <dbReference type="SAM" id="MobiDB-lite"/>
    </source>
</evidence>
<keyword evidence="2" id="KW-0812">Transmembrane</keyword>
<organism evidence="3 4">
    <name type="scientific">Eumeta variegata</name>
    <name type="common">Bagworm moth</name>
    <name type="synonym">Eumeta japonica</name>
    <dbReference type="NCBI Taxonomy" id="151549"/>
    <lineage>
        <taxon>Eukaryota</taxon>
        <taxon>Metazoa</taxon>
        <taxon>Ecdysozoa</taxon>
        <taxon>Arthropoda</taxon>
        <taxon>Hexapoda</taxon>
        <taxon>Insecta</taxon>
        <taxon>Pterygota</taxon>
        <taxon>Neoptera</taxon>
        <taxon>Endopterygota</taxon>
        <taxon>Lepidoptera</taxon>
        <taxon>Glossata</taxon>
        <taxon>Ditrysia</taxon>
        <taxon>Tineoidea</taxon>
        <taxon>Psychidae</taxon>
        <taxon>Oiketicinae</taxon>
        <taxon>Eumeta</taxon>
    </lineage>
</organism>
<evidence type="ECO:0000313" key="3">
    <source>
        <dbReference type="EMBL" id="GBP61304.1"/>
    </source>
</evidence>
<feature type="region of interest" description="Disordered" evidence="1">
    <location>
        <begin position="1007"/>
        <end position="1041"/>
    </location>
</feature>
<feature type="compositionally biased region" description="Polar residues" evidence="1">
    <location>
        <begin position="295"/>
        <end position="304"/>
    </location>
</feature>
<comment type="caution">
    <text evidence="3">The sequence shown here is derived from an EMBL/GenBank/DDBJ whole genome shotgun (WGS) entry which is preliminary data.</text>
</comment>
<feature type="region of interest" description="Disordered" evidence="1">
    <location>
        <begin position="295"/>
        <end position="344"/>
    </location>
</feature>
<feature type="compositionally biased region" description="Basic and acidic residues" evidence="1">
    <location>
        <begin position="307"/>
        <end position="332"/>
    </location>
</feature>
<accession>A0A4C1XFR9</accession>
<feature type="region of interest" description="Disordered" evidence="1">
    <location>
        <begin position="25"/>
        <end position="125"/>
    </location>
</feature>
<feature type="region of interest" description="Disordered" evidence="1">
    <location>
        <begin position="1077"/>
        <end position="1103"/>
    </location>
</feature>
<feature type="region of interest" description="Disordered" evidence="1">
    <location>
        <begin position="1424"/>
        <end position="1454"/>
    </location>
</feature>
<feature type="compositionally biased region" description="Polar residues" evidence="1">
    <location>
        <begin position="1429"/>
        <end position="1451"/>
    </location>
</feature>
<feature type="compositionally biased region" description="Basic residues" evidence="1">
    <location>
        <begin position="196"/>
        <end position="205"/>
    </location>
</feature>
<dbReference type="Proteomes" id="UP000299102">
    <property type="component" value="Unassembled WGS sequence"/>
</dbReference>
<feature type="compositionally biased region" description="Basic and acidic residues" evidence="1">
    <location>
        <begin position="266"/>
        <end position="275"/>
    </location>
</feature>
<keyword evidence="2" id="KW-0472">Membrane</keyword>
<feature type="region of interest" description="Disordered" evidence="1">
    <location>
        <begin position="773"/>
        <end position="836"/>
    </location>
</feature>
<feature type="compositionally biased region" description="Basic and acidic residues" evidence="1">
    <location>
        <begin position="55"/>
        <end position="71"/>
    </location>
</feature>
<feature type="transmembrane region" description="Helical" evidence="2">
    <location>
        <begin position="1541"/>
        <end position="1559"/>
    </location>
</feature>
<feature type="region of interest" description="Disordered" evidence="1">
    <location>
        <begin position="698"/>
        <end position="744"/>
    </location>
</feature>
<gene>
    <name evidence="3" type="ORF">EVAR_53219_1</name>
</gene>
<feature type="compositionally biased region" description="Basic and acidic residues" evidence="1">
    <location>
        <begin position="1013"/>
        <end position="1036"/>
    </location>
</feature>
<dbReference type="OrthoDB" id="7989901at2759"/>
<feature type="compositionally biased region" description="Basic and acidic residues" evidence="1">
    <location>
        <begin position="236"/>
        <end position="250"/>
    </location>
</feature>
<feature type="region of interest" description="Disordered" evidence="1">
    <location>
        <begin position="189"/>
        <end position="275"/>
    </location>
</feature>
<evidence type="ECO:0000256" key="2">
    <source>
        <dbReference type="SAM" id="Phobius"/>
    </source>
</evidence>
<protein>
    <submittedName>
        <fullName evidence="3">Uncharacterized protein</fullName>
    </submittedName>
</protein>